<dbReference type="InterPro" id="IPR010870">
    <property type="entry name" value="Porin_O/P"/>
</dbReference>
<gene>
    <name evidence="2" type="ORF">SAMN05421881_1002105</name>
</gene>
<protein>
    <submittedName>
        <fullName evidence="2">Phosphate-selective porin O and P</fullName>
    </submittedName>
</protein>
<proteinExistence type="predicted"/>
<dbReference type="Pfam" id="PF07396">
    <property type="entry name" value="Porin_O_P"/>
    <property type="match status" value="1"/>
</dbReference>
<reference evidence="2 3" key="1">
    <citation type="submission" date="2016-10" db="EMBL/GenBank/DDBJ databases">
        <authorList>
            <person name="de Groot N.N."/>
        </authorList>
    </citation>
    <scope>NUCLEOTIDE SEQUENCE [LARGE SCALE GENOMIC DNA]</scope>
    <source>
        <strain evidence="2 3">Nm1</strain>
    </source>
</reference>
<dbReference type="AlphaFoldDB" id="A0A1H3C8V7"/>
<dbReference type="Gene3D" id="2.40.160.10">
    <property type="entry name" value="Porin"/>
    <property type="match status" value="1"/>
</dbReference>
<dbReference type="EMBL" id="FNOY01000002">
    <property type="protein sequence ID" value="SDX50551.1"/>
    <property type="molecule type" value="Genomic_DNA"/>
</dbReference>
<evidence type="ECO:0000313" key="3">
    <source>
        <dbReference type="Proteomes" id="UP000198640"/>
    </source>
</evidence>
<accession>A0A1H3C8V7</accession>
<feature type="region of interest" description="Disordered" evidence="1">
    <location>
        <begin position="113"/>
        <end position="148"/>
    </location>
</feature>
<sequence length="522" mass="59467">MMNYTIKLIAHCCAKHATTATGSVLQGILFSLACCMHTSYVLADDGHNVALYYDPDSRQIVTEPGHNRIRLNTSPSLESLERKKQELLTIENRLDAKLKALDEKLQRLEQLESTAVTAPPVDMPAAQTQKAEPPISSTTAQSASKRPVSASYSDRGLMFSTEDGNFALRVQNRLQFRYVNPFDTDPRSLQDLQRDQAAFMVRRARFRLNGHAFRPWLGYTMQYDWSQPVLRDFYLDIARFPWAQLRIGRGKVIWNDERVTSSGRQQFANRSIVNDIFTVDRQQGLQLLGRVFPGRWYDFNYAAGVFTGLGVGERSNDDNNLMYAGRLQWNFLGEALDFSQSDLEFHEKPAASLAFAAATNRSKCTAFETDKTSCRALPGFGIGQAGQFRINQAMQEFRLKWRGFSLQNELHWKQVIDTLKASDDPIKSTHLLGAYVQAGYFPHYSIPAVPKQLELALRYAFVDPDIERPKDQQREISAAINWFFSGHANKLTLDFSHLSVEDPLLLIEQSEQRVRLQWDISF</sequence>
<name>A0A1H3C8V7_9PROT</name>
<evidence type="ECO:0000256" key="1">
    <source>
        <dbReference type="SAM" id="MobiDB-lite"/>
    </source>
</evidence>
<keyword evidence="3" id="KW-1185">Reference proteome</keyword>
<evidence type="ECO:0000313" key="2">
    <source>
        <dbReference type="EMBL" id="SDX50551.1"/>
    </source>
</evidence>
<dbReference type="InterPro" id="IPR023614">
    <property type="entry name" value="Porin_dom_sf"/>
</dbReference>
<feature type="compositionally biased region" description="Polar residues" evidence="1">
    <location>
        <begin position="126"/>
        <end position="144"/>
    </location>
</feature>
<dbReference type="SUPFAM" id="SSF56935">
    <property type="entry name" value="Porins"/>
    <property type="match status" value="1"/>
</dbReference>
<dbReference type="PROSITE" id="PS51257">
    <property type="entry name" value="PROKAR_LIPOPROTEIN"/>
    <property type="match status" value="1"/>
</dbReference>
<organism evidence="2 3">
    <name type="scientific">Nitrosomonas halophila</name>
    <dbReference type="NCBI Taxonomy" id="44576"/>
    <lineage>
        <taxon>Bacteria</taxon>
        <taxon>Pseudomonadati</taxon>
        <taxon>Pseudomonadota</taxon>
        <taxon>Betaproteobacteria</taxon>
        <taxon>Nitrosomonadales</taxon>
        <taxon>Nitrosomonadaceae</taxon>
        <taxon>Nitrosomonas</taxon>
    </lineage>
</organism>
<dbReference type="Proteomes" id="UP000198640">
    <property type="component" value="Unassembled WGS sequence"/>
</dbReference>